<proteinExistence type="predicted"/>
<protein>
    <submittedName>
        <fullName evidence="1">Uncharacterized protein</fullName>
    </submittedName>
</protein>
<accession>A0A7I8ILQ8</accession>
<dbReference type="Proteomes" id="UP001189122">
    <property type="component" value="Unassembled WGS sequence"/>
</dbReference>
<dbReference type="AlphaFoldDB" id="A0A7I8ILQ8"/>
<evidence type="ECO:0000313" key="2">
    <source>
        <dbReference type="Proteomes" id="UP001189122"/>
    </source>
</evidence>
<name>A0A7I8ILQ8_SPIIN</name>
<dbReference type="EMBL" id="LR743591">
    <property type="protein sequence ID" value="CAA2619081.1"/>
    <property type="molecule type" value="Genomic_DNA"/>
</dbReference>
<sequence length="38" mass="4582">MKAEHRCGLPRFQDTPRQWWRRRLPQRGCRSAGKICVT</sequence>
<reference evidence="1 2" key="1">
    <citation type="submission" date="2019-12" db="EMBL/GenBank/DDBJ databases">
        <authorList>
            <person name="Scholz U."/>
            <person name="Mascher M."/>
            <person name="Fiebig A."/>
        </authorList>
    </citation>
    <scope>NUCLEOTIDE SEQUENCE</scope>
</reference>
<dbReference type="EMBL" id="CACRZD030000004">
    <property type="protein sequence ID" value="CAA6658807.1"/>
    <property type="molecule type" value="Genomic_DNA"/>
</dbReference>
<gene>
    <name evidence="1" type="ORF">SI7747_04005248</name>
</gene>
<keyword evidence="2" id="KW-1185">Reference proteome</keyword>
<evidence type="ECO:0000313" key="1">
    <source>
        <dbReference type="EMBL" id="CAA2619081.1"/>
    </source>
</evidence>
<organism evidence="1">
    <name type="scientific">Spirodela intermedia</name>
    <name type="common">Intermediate duckweed</name>
    <dbReference type="NCBI Taxonomy" id="51605"/>
    <lineage>
        <taxon>Eukaryota</taxon>
        <taxon>Viridiplantae</taxon>
        <taxon>Streptophyta</taxon>
        <taxon>Embryophyta</taxon>
        <taxon>Tracheophyta</taxon>
        <taxon>Spermatophyta</taxon>
        <taxon>Magnoliopsida</taxon>
        <taxon>Liliopsida</taxon>
        <taxon>Araceae</taxon>
        <taxon>Lemnoideae</taxon>
        <taxon>Spirodela</taxon>
    </lineage>
</organism>